<name>A0A0W0U202_9GAMM</name>
<proteinExistence type="predicted"/>
<dbReference type="Proteomes" id="UP000251942">
    <property type="component" value="Unassembled WGS sequence"/>
</dbReference>
<dbReference type="EMBL" id="UASS01000004">
    <property type="protein sequence ID" value="SPX59865.1"/>
    <property type="molecule type" value="Genomic_DNA"/>
</dbReference>
<dbReference type="EMBL" id="LNYB01000026">
    <property type="protein sequence ID" value="KTD02052.1"/>
    <property type="molecule type" value="Genomic_DNA"/>
</dbReference>
<organism evidence="1 3">
    <name type="scientific">Legionella feeleii</name>
    <dbReference type="NCBI Taxonomy" id="453"/>
    <lineage>
        <taxon>Bacteria</taxon>
        <taxon>Pseudomonadati</taxon>
        <taxon>Pseudomonadota</taxon>
        <taxon>Gammaproteobacteria</taxon>
        <taxon>Legionellales</taxon>
        <taxon>Legionellaceae</taxon>
        <taxon>Legionella</taxon>
    </lineage>
</organism>
<evidence type="ECO:0000313" key="4">
    <source>
        <dbReference type="Proteomes" id="UP000251942"/>
    </source>
</evidence>
<dbReference type="Proteomes" id="UP000054698">
    <property type="component" value="Unassembled WGS sequence"/>
</dbReference>
<protein>
    <submittedName>
        <fullName evidence="1">Uncharacterized protein</fullName>
    </submittedName>
</protein>
<gene>
    <name evidence="1" type="ORF">Lfee_0897</name>
    <name evidence="2" type="ORF">NCTC12022_00576</name>
</gene>
<dbReference type="PATRIC" id="fig|453.4.peg.969"/>
<evidence type="ECO:0000313" key="2">
    <source>
        <dbReference type="EMBL" id="SPX59865.1"/>
    </source>
</evidence>
<dbReference type="AlphaFoldDB" id="A0A0W0U202"/>
<sequence length="424" mass="48792">MTFLGFSIYETEGIILIKLTSIQLADSVPVDGAPRAKTYFFNDDYIGMTLNFHPHFQDLSDTLKTIIGDNRKEYKFHACVDGIDSEFSMETRCCELPKDRLLALALLDFMNTFTKFTKDDFNYLANYDYFAVDHKRLEDNFVVDKGTGQTRLPSPLHDYFHGQFTNKRDVFQAILKAILTFRNTADYRETMSIVTMLLRNPADELGEPLSKTLCLLSFIKELIQNDRQIELARIIPILNEITKGDLMAIGDGAMIRGRDFMESDARLFTEQSTFFLRGDGKIGLFGISTNPIYQVRYAPGRMQDRFFEQDMRELAAILRLDYDPESDFQKKIIFTEESSTRLKQMGLHLNLNYVKQLLFQKNRLRFFMSEVADLAQPCLPPELRKHIVEQIDKAELVQTIGGADLLTEFREDSAAAIERLSVSI</sequence>
<keyword evidence="3" id="KW-1185">Reference proteome</keyword>
<accession>A0A0W0U202</accession>
<dbReference type="RefSeq" id="WP_058444310.1">
    <property type="nucleotide sequence ID" value="NZ_CAAAHT010000069.1"/>
</dbReference>
<dbReference type="OrthoDB" id="9880918at2"/>
<reference evidence="1 3" key="1">
    <citation type="submission" date="2015-11" db="EMBL/GenBank/DDBJ databases">
        <title>Genomic analysis of 38 Legionella species identifies large and diverse effector repertoires.</title>
        <authorList>
            <person name="Burstein D."/>
            <person name="Amaro F."/>
            <person name="Zusman T."/>
            <person name="Lifshitz Z."/>
            <person name="Cohen O."/>
            <person name="Gilbert J.A."/>
            <person name="Pupko T."/>
            <person name="Shuman H.A."/>
            <person name="Segal G."/>
        </authorList>
    </citation>
    <scope>NUCLEOTIDE SEQUENCE [LARGE SCALE GENOMIC DNA]</scope>
    <source>
        <strain evidence="1 3">WO-44C</strain>
    </source>
</reference>
<reference evidence="2 4" key="2">
    <citation type="submission" date="2018-06" db="EMBL/GenBank/DDBJ databases">
        <authorList>
            <consortium name="Pathogen Informatics"/>
            <person name="Doyle S."/>
        </authorList>
    </citation>
    <scope>NUCLEOTIDE SEQUENCE [LARGE SCALE GENOMIC DNA]</scope>
    <source>
        <strain evidence="2 4">NCTC12022</strain>
    </source>
</reference>
<evidence type="ECO:0000313" key="3">
    <source>
        <dbReference type="Proteomes" id="UP000054698"/>
    </source>
</evidence>
<evidence type="ECO:0000313" key="1">
    <source>
        <dbReference type="EMBL" id="KTD02052.1"/>
    </source>
</evidence>